<dbReference type="AlphaFoldDB" id="A0A182V6B8"/>
<dbReference type="Proteomes" id="UP000075903">
    <property type="component" value="Unassembled WGS sequence"/>
</dbReference>
<feature type="transmembrane region" description="Helical" evidence="2">
    <location>
        <begin position="6"/>
        <end position="24"/>
    </location>
</feature>
<evidence type="ECO:0000256" key="1">
    <source>
        <dbReference type="SAM" id="MobiDB-lite"/>
    </source>
</evidence>
<sequence>MAAYIVIPVIVLTIMAIWFMVYMYDKRIKPTVSSTSTPATTTCTNVRQEGAIVYTISNTPNNVGATGIARPASDLNSGATHIRIEPDGRGGPPPHVGPYRPYGSSGRKKQSFTHE</sequence>
<keyword evidence="2" id="KW-0472">Membrane</keyword>
<protein>
    <submittedName>
        <fullName evidence="3">Uncharacterized protein</fullName>
    </submittedName>
</protein>
<keyword evidence="2" id="KW-0812">Transmembrane</keyword>
<keyword evidence="2" id="KW-1133">Transmembrane helix</keyword>
<accession>A0A182V6B8</accession>
<feature type="region of interest" description="Disordered" evidence="1">
    <location>
        <begin position="69"/>
        <end position="115"/>
    </location>
</feature>
<dbReference type="VEuPathDB" id="VectorBase:AMEM009585"/>
<evidence type="ECO:0000313" key="3">
    <source>
        <dbReference type="EnsemblMetazoa" id="AMEM009585-PA"/>
    </source>
</evidence>
<reference evidence="3" key="1">
    <citation type="submission" date="2020-05" db="UniProtKB">
        <authorList>
            <consortium name="EnsemblMetazoa"/>
        </authorList>
    </citation>
    <scope>IDENTIFICATION</scope>
    <source>
        <strain evidence="3">MAF</strain>
    </source>
</reference>
<feature type="compositionally biased region" description="Basic residues" evidence="1">
    <location>
        <begin position="106"/>
        <end position="115"/>
    </location>
</feature>
<name>A0A182V6B8_ANOME</name>
<organism evidence="3 4">
    <name type="scientific">Anopheles merus</name>
    <name type="common">Mosquito</name>
    <dbReference type="NCBI Taxonomy" id="30066"/>
    <lineage>
        <taxon>Eukaryota</taxon>
        <taxon>Metazoa</taxon>
        <taxon>Ecdysozoa</taxon>
        <taxon>Arthropoda</taxon>
        <taxon>Hexapoda</taxon>
        <taxon>Insecta</taxon>
        <taxon>Pterygota</taxon>
        <taxon>Neoptera</taxon>
        <taxon>Endopterygota</taxon>
        <taxon>Diptera</taxon>
        <taxon>Nematocera</taxon>
        <taxon>Culicoidea</taxon>
        <taxon>Culicidae</taxon>
        <taxon>Anophelinae</taxon>
        <taxon>Anopheles</taxon>
    </lineage>
</organism>
<proteinExistence type="predicted"/>
<keyword evidence="4" id="KW-1185">Reference proteome</keyword>
<dbReference type="VEuPathDB" id="VectorBase:AMEM21_013494"/>
<evidence type="ECO:0000313" key="4">
    <source>
        <dbReference type="Proteomes" id="UP000075903"/>
    </source>
</evidence>
<dbReference type="EnsemblMetazoa" id="AMEM009585-RA">
    <property type="protein sequence ID" value="AMEM009585-PA"/>
    <property type="gene ID" value="AMEM009585"/>
</dbReference>
<evidence type="ECO:0000256" key="2">
    <source>
        <dbReference type="SAM" id="Phobius"/>
    </source>
</evidence>